<name>A0A922L9W1_DERFA</name>
<dbReference type="PROSITE" id="PS00237">
    <property type="entry name" value="G_PROTEIN_RECEP_F1_1"/>
    <property type="match status" value="1"/>
</dbReference>
<comment type="caution">
    <text evidence="13">The sequence shown here is derived from an EMBL/GenBank/DDBJ whole genome shotgun (WGS) entry which is preliminary data.</text>
</comment>
<evidence type="ECO:0000256" key="7">
    <source>
        <dbReference type="ARBA" id="ARBA00023170"/>
    </source>
</evidence>
<feature type="transmembrane region" description="Helical" evidence="11">
    <location>
        <begin position="632"/>
        <end position="657"/>
    </location>
</feature>
<evidence type="ECO:0000256" key="4">
    <source>
        <dbReference type="ARBA" id="ARBA00022989"/>
    </source>
</evidence>
<evidence type="ECO:0000256" key="10">
    <source>
        <dbReference type="SAM" id="MobiDB-lite"/>
    </source>
</evidence>
<feature type="compositionally biased region" description="Low complexity" evidence="10">
    <location>
        <begin position="893"/>
        <end position="915"/>
    </location>
</feature>
<feature type="compositionally biased region" description="Basic residues" evidence="10">
    <location>
        <begin position="779"/>
        <end position="796"/>
    </location>
</feature>
<dbReference type="SUPFAM" id="SSF81321">
    <property type="entry name" value="Family A G protein-coupled receptor-like"/>
    <property type="match status" value="1"/>
</dbReference>
<comment type="subcellular location">
    <subcellularLocation>
        <location evidence="1">Membrane</location>
        <topology evidence="1">Multi-pass membrane protein</topology>
    </subcellularLocation>
</comment>
<evidence type="ECO:0000256" key="9">
    <source>
        <dbReference type="RuleBase" id="RU000688"/>
    </source>
</evidence>
<organism evidence="13 14">
    <name type="scientific">Dermatophagoides farinae</name>
    <name type="common">American house dust mite</name>
    <dbReference type="NCBI Taxonomy" id="6954"/>
    <lineage>
        <taxon>Eukaryota</taxon>
        <taxon>Metazoa</taxon>
        <taxon>Ecdysozoa</taxon>
        <taxon>Arthropoda</taxon>
        <taxon>Chelicerata</taxon>
        <taxon>Arachnida</taxon>
        <taxon>Acari</taxon>
        <taxon>Acariformes</taxon>
        <taxon>Sarcoptiformes</taxon>
        <taxon>Astigmata</taxon>
        <taxon>Psoroptidia</taxon>
        <taxon>Analgoidea</taxon>
        <taxon>Pyroglyphidae</taxon>
        <taxon>Dermatophagoidinae</taxon>
        <taxon>Dermatophagoides</taxon>
    </lineage>
</organism>
<keyword evidence="6 11" id="KW-0472">Membrane</keyword>
<protein>
    <recommendedName>
        <fullName evidence="12">G-protein coupled receptors family 1 profile domain-containing protein</fullName>
    </recommendedName>
</protein>
<dbReference type="InterPro" id="IPR000276">
    <property type="entry name" value="GPCR_Rhodpsn"/>
</dbReference>
<dbReference type="PANTHER" id="PTHR45695:SF9">
    <property type="entry name" value="LEUCOKININ RECEPTOR"/>
    <property type="match status" value="1"/>
</dbReference>
<reference evidence="13" key="1">
    <citation type="submission" date="2013-05" db="EMBL/GenBank/DDBJ databases">
        <authorList>
            <person name="Yim A.K.Y."/>
            <person name="Chan T.F."/>
            <person name="Ji K.M."/>
            <person name="Liu X.Y."/>
            <person name="Zhou J.W."/>
            <person name="Li R.Q."/>
            <person name="Yang K.Y."/>
            <person name="Li J."/>
            <person name="Li M."/>
            <person name="Law P.T.W."/>
            <person name="Wu Y.L."/>
            <person name="Cai Z.L."/>
            <person name="Qin H."/>
            <person name="Bao Y."/>
            <person name="Leung R.K.K."/>
            <person name="Ng P.K.S."/>
            <person name="Zou J."/>
            <person name="Zhong X.J."/>
            <person name="Ran P.X."/>
            <person name="Zhong N.S."/>
            <person name="Liu Z.G."/>
            <person name="Tsui S.K.W."/>
        </authorList>
    </citation>
    <scope>NUCLEOTIDE SEQUENCE</scope>
    <source>
        <strain evidence="13">Derf</strain>
        <tissue evidence="13">Whole organism</tissue>
    </source>
</reference>
<keyword evidence="7 9" id="KW-0675">Receptor</keyword>
<evidence type="ECO:0000256" key="1">
    <source>
        <dbReference type="ARBA" id="ARBA00004141"/>
    </source>
</evidence>
<evidence type="ECO:0000256" key="6">
    <source>
        <dbReference type="ARBA" id="ARBA00023136"/>
    </source>
</evidence>
<evidence type="ECO:0000256" key="2">
    <source>
        <dbReference type="ARBA" id="ARBA00010663"/>
    </source>
</evidence>
<keyword evidence="14" id="KW-1185">Reference proteome</keyword>
<evidence type="ECO:0000256" key="3">
    <source>
        <dbReference type="ARBA" id="ARBA00022692"/>
    </source>
</evidence>
<dbReference type="PRINTS" id="PR00237">
    <property type="entry name" value="GPCRRHODOPSN"/>
</dbReference>
<dbReference type="EMBL" id="ASGP02000001">
    <property type="protein sequence ID" value="KAH9525987.1"/>
    <property type="molecule type" value="Genomic_DNA"/>
</dbReference>
<keyword evidence="5 9" id="KW-0297">G-protein coupled receptor</keyword>
<feature type="transmembrane region" description="Helical" evidence="11">
    <location>
        <begin position="161"/>
        <end position="181"/>
    </location>
</feature>
<keyword evidence="4 11" id="KW-1133">Transmembrane helix</keyword>
<evidence type="ECO:0000256" key="11">
    <source>
        <dbReference type="SAM" id="Phobius"/>
    </source>
</evidence>
<keyword evidence="8 9" id="KW-0807">Transducer</keyword>
<reference evidence="13" key="2">
    <citation type="journal article" date="2022" name="Res Sq">
        <title>Comparative Genomics Reveals Insights into the Divergent Evolution of Astigmatic Mites and Household Pest Adaptations.</title>
        <authorList>
            <person name="Xiong Q."/>
            <person name="Wan A.T.-Y."/>
            <person name="Liu X.-Y."/>
            <person name="Fung C.S.-H."/>
            <person name="Xiao X."/>
            <person name="Malainual N."/>
            <person name="Hou J."/>
            <person name="Wang L."/>
            <person name="Wang M."/>
            <person name="Yang K."/>
            <person name="Cui Y."/>
            <person name="Leung E."/>
            <person name="Nong W."/>
            <person name="Shin S.-K."/>
            <person name="Au S."/>
            <person name="Jeong K.Y."/>
            <person name="Chew F.T."/>
            <person name="Hui J."/>
            <person name="Leung T.F."/>
            <person name="Tungtrongchitr A."/>
            <person name="Zhong N."/>
            <person name="Liu Z."/>
            <person name="Tsui S."/>
        </authorList>
    </citation>
    <scope>NUCLEOTIDE SEQUENCE</scope>
    <source>
        <strain evidence="13">Derf</strain>
        <tissue evidence="13">Whole organism</tissue>
    </source>
</reference>
<dbReference type="GO" id="GO:0004930">
    <property type="term" value="F:G protein-coupled receptor activity"/>
    <property type="evidence" value="ECO:0007669"/>
    <property type="project" value="UniProtKB-KW"/>
</dbReference>
<feature type="region of interest" description="Disordered" evidence="10">
    <location>
        <begin position="827"/>
        <end position="852"/>
    </location>
</feature>
<feature type="transmembrane region" description="Helical" evidence="11">
    <location>
        <begin position="193"/>
        <end position="210"/>
    </location>
</feature>
<feature type="transmembrane region" description="Helical" evidence="11">
    <location>
        <begin position="591"/>
        <end position="612"/>
    </location>
</feature>
<feature type="transmembrane region" description="Helical" evidence="11">
    <location>
        <begin position="73"/>
        <end position="99"/>
    </location>
</feature>
<evidence type="ECO:0000313" key="13">
    <source>
        <dbReference type="EMBL" id="KAH9525987.1"/>
    </source>
</evidence>
<feature type="compositionally biased region" description="Low complexity" evidence="10">
    <location>
        <begin position="318"/>
        <end position="347"/>
    </location>
</feature>
<evidence type="ECO:0000313" key="14">
    <source>
        <dbReference type="Proteomes" id="UP000790347"/>
    </source>
</evidence>
<dbReference type="Proteomes" id="UP000790347">
    <property type="component" value="Unassembled WGS sequence"/>
</dbReference>
<comment type="similarity">
    <text evidence="2 9">Belongs to the G-protein coupled receptor 1 family.</text>
</comment>
<dbReference type="Pfam" id="PF00001">
    <property type="entry name" value="7tm_1"/>
    <property type="match status" value="1"/>
</dbReference>
<feature type="transmembrane region" description="Helical" evidence="11">
    <location>
        <begin position="111"/>
        <end position="129"/>
    </location>
</feature>
<feature type="region of interest" description="Disordered" evidence="10">
    <location>
        <begin position="893"/>
        <end position="930"/>
    </location>
</feature>
<dbReference type="Gene3D" id="1.20.1070.10">
    <property type="entry name" value="Rhodopsin 7-helix transmembrane proteins"/>
    <property type="match status" value="2"/>
</dbReference>
<dbReference type="PANTHER" id="PTHR45695">
    <property type="entry name" value="LEUCOKININ RECEPTOR-RELATED"/>
    <property type="match status" value="1"/>
</dbReference>
<evidence type="ECO:0000256" key="8">
    <source>
        <dbReference type="ARBA" id="ARBA00023224"/>
    </source>
</evidence>
<feature type="compositionally biased region" description="Basic and acidic residues" evidence="10">
    <location>
        <begin position="917"/>
        <end position="930"/>
    </location>
</feature>
<accession>A0A922L9W1</accession>
<dbReference type="AlphaFoldDB" id="A0A922L9W1"/>
<gene>
    <name evidence="13" type="ORF">DERF_000107</name>
</gene>
<dbReference type="GO" id="GO:0005886">
    <property type="term" value="C:plasma membrane"/>
    <property type="evidence" value="ECO:0007669"/>
    <property type="project" value="TreeGrafter"/>
</dbReference>
<feature type="region of interest" description="Disordered" evidence="10">
    <location>
        <begin position="777"/>
        <end position="796"/>
    </location>
</feature>
<feature type="transmembrane region" description="Helical" evidence="11">
    <location>
        <begin position="238"/>
        <end position="262"/>
    </location>
</feature>
<keyword evidence="3 9" id="KW-0812">Transmembrane</keyword>
<dbReference type="InterPro" id="IPR017452">
    <property type="entry name" value="GPCR_Rhodpsn_7TM"/>
</dbReference>
<feature type="region of interest" description="Disordered" evidence="10">
    <location>
        <begin position="1001"/>
        <end position="1032"/>
    </location>
</feature>
<feature type="compositionally biased region" description="Low complexity" evidence="10">
    <location>
        <begin position="832"/>
        <end position="847"/>
    </location>
</feature>
<proteinExistence type="inferred from homology"/>
<feature type="region of interest" description="Disordered" evidence="10">
    <location>
        <begin position="318"/>
        <end position="348"/>
    </location>
</feature>
<feature type="domain" description="G-protein coupled receptors family 1 profile" evidence="12">
    <location>
        <begin position="90"/>
        <end position="649"/>
    </location>
</feature>
<dbReference type="PROSITE" id="PS50262">
    <property type="entry name" value="G_PROTEIN_RECEP_F1_2"/>
    <property type="match status" value="1"/>
</dbReference>
<evidence type="ECO:0000259" key="12">
    <source>
        <dbReference type="PROSITE" id="PS50262"/>
    </source>
</evidence>
<evidence type="ECO:0000256" key="5">
    <source>
        <dbReference type="ARBA" id="ARBA00023040"/>
    </source>
</evidence>
<sequence>MDMIEDEILPDIVDLNMIEQSSSSSSSSSSIMASSIIDALWTPGFMHQTNETTYVYIENPHDMIDPFHSNQNFMAIVLTHAITFIVGVIGNSVVIATWARGGKIRSPTATFLVSLACADLLLLIIFMPLETLEYFVITWDYNGHICKLSSFVELLSGMSSILNLVAVSVERFLVIVYPIHARRWCTVTKSRRSLIFVWLLAIIFAAPPVFNKSTYSMTYYNNETAITAYYCFEKNDNWAIYFAIYELLTLFIIPALLMMFCYSRVIRELWTSTRVITILTSATNGYHHHHHHPVHSEATSNHLMPNHKSAISETQSIGGSVVNNNNNNNSNGNGNDLTNGTNNTSSGPRSYLVRWSNKKMIEISINCEPSSNISNSSSSSSRAIAIMTPTNATGLFVNNNSKNNNHSIILDEPKPVDNDKESNNNSIIKIFQYIRAILQRMKIISCDHHYCCQTKSLNGITIEQSMKSIPSSPSQQNHQRFSHLSASSSIINYHGCNNKVQLDRQESTMQSNQNIGSISRIHDWFGNHRKLNKQSSPIEDNQSSCLGHYNQSSSMIGIPAPAPTPTVNSSEYNTSTVTDVRNARRQLYCQVIKMLLFIVILFHVCWGPRLIFNVIKSTGIGQFDKFAYSARVYFYLLSFIHSALNPFVYVYVSYVYYQTRRMMMNSCNHHRHRHRYRKQRTGTLTPVNNSLAEAMATTSCLPMARTGTTTGYKTTQQAQSFSTENYHYNQNQQSSSSIKQNSHSEISDSFSYAEAELSQTPSTVCSHRISTTSVEFRNHHQHQHHHHHHHHHCRHHNHFHDNCNINNDSHSENPDYSEVEMEINQMIDQKKQQQQQQQQQQKQQQQQSTNLIVSNFKYPNRLKRMLFSMKSPSTSSSSSISNGISIVSGNGAAAAVGSGRRKTITTTTTTTTSTTKPDNRNSRQSEDNEHMKSVAIEHRSLPSLFFKRQNNHQQQQQQQSKRFNRINQANNLKKFNQTNENGKKCVNSCQSLFSHYSLSTTKYDHKQQQQQQQQQRRQGHKNKSSYYYEHSF</sequence>